<dbReference type="RefSeq" id="WP_263530715.1">
    <property type="nucleotide sequence ID" value="NZ_JAOVZB010000004.1"/>
</dbReference>
<evidence type="ECO:0000313" key="1">
    <source>
        <dbReference type="EMBL" id="MCV2403342.1"/>
    </source>
</evidence>
<accession>A0ABT2YTX0</accession>
<evidence type="ECO:0000313" key="2">
    <source>
        <dbReference type="Proteomes" id="UP001209713"/>
    </source>
</evidence>
<keyword evidence="2" id="KW-1185">Reference proteome</keyword>
<organism evidence="1 2">
    <name type="scientific">Marinomonas sargassi</name>
    <dbReference type="NCBI Taxonomy" id="2984494"/>
    <lineage>
        <taxon>Bacteria</taxon>
        <taxon>Pseudomonadati</taxon>
        <taxon>Pseudomonadota</taxon>
        <taxon>Gammaproteobacteria</taxon>
        <taxon>Oceanospirillales</taxon>
        <taxon>Oceanospirillaceae</taxon>
        <taxon>Marinomonas</taxon>
    </lineage>
</organism>
<reference evidence="1 2" key="1">
    <citation type="submission" date="2022-10" db="EMBL/GenBank/DDBJ databases">
        <title>Marinomonas transparenta sp. nov. and Marinomonas sargassi sp. nov., isolated from marine alga (Sargassum natans (L.) Gaillon).</title>
        <authorList>
            <person name="Wang Y."/>
        </authorList>
    </citation>
    <scope>NUCLEOTIDE SEQUENCE [LARGE SCALE GENOMIC DNA]</scope>
    <source>
        <strain evidence="1 2">C2222</strain>
    </source>
</reference>
<proteinExistence type="predicted"/>
<name>A0ABT2YTX0_9GAMM</name>
<dbReference type="InterPro" id="IPR058227">
    <property type="entry name" value="RSP_7527-like"/>
</dbReference>
<comment type="caution">
    <text evidence="1">The sequence shown here is derived from an EMBL/GenBank/DDBJ whole genome shotgun (WGS) entry which is preliminary data.</text>
</comment>
<sequence>MKNSIFSTEALGDFTTANPTSEVEYYVALANKQRAEMVASMASSIAKKVKASFANIKKSLSQQSMKHA</sequence>
<dbReference type="EMBL" id="JAOVZB010000004">
    <property type="protein sequence ID" value="MCV2403342.1"/>
    <property type="molecule type" value="Genomic_DNA"/>
</dbReference>
<gene>
    <name evidence="1" type="ORF">OFY17_10660</name>
</gene>
<protein>
    <submittedName>
        <fullName evidence="1">Uncharacterized protein</fullName>
    </submittedName>
</protein>
<dbReference type="Proteomes" id="UP001209713">
    <property type="component" value="Unassembled WGS sequence"/>
</dbReference>
<dbReference type="NCBIfam" id="NF046098">
    <property type="entry name" value="RSP_7527_fam"/>
    <property type="match status" value="1"/>
</dbReference>